<gene>
    <name evidence="1" type="ORF">Tci_018132</name>
</gene>
<evidence type="ECO:0000313" key="1">
    <source>
        <dbReference type="EMBL" id="GEU46154.1"/>
    </source>
</evidence>
<accession>A0A6L2KE59</accession>
<reference evidence="1" key="1">
    <citation type="journal article" date="2019" name="Sci. Rep.">
        <title>Draft genome of Tanacetum cinerariifolium, the natural source of mosquito coil.</title>
        <authorList>
            <person name="Yamashiro T."/>
            <person name="Shiraishi A."/>
            <person name="Satake H."/>
            <person name="Nakayama K."/>
        </authorList>
    </citation>
    <scope>NUCLEOTIDE SEQUENCE</scope>
</reference>
<dbReference type="AlphaFoldDB" id="A0A6L2KE59"/>
<name>A0A6L2KE59_TANCI</name>
<comment type="caution">
    <text evidence="1">The sequence shown here is derived from an EMBL/GenBank/DDBJ whole genome shotgun (WGS) entry which is preliminary data.</text>
</comment>
<protein>
    <submittedName>
        <fullName evidence="1">Uncharacterized protein</fullName>
    </submittedName>
</protein>
<sequence>MHNDIMAVGSKDSPPMLATGRYAQWQLHFLRYVDTKSNKNGLKQCIFNGLYIMTKVIVPTKPATTTEPTVAAYNVPETYENTTSKKHVYIDAEAEAIHMILSEIGNNI</sequence>
<dbReference type="EMBL" id="BKCJ010002087">
    <property type="protein sequence ID" value="GEU46154.1"/>
    <property type="molecule type" value="Genomic_DNA"/>
</dbReference>
<organism evidence="1">
    <name type="scientific">Tanacetum cinerariifolium</name>
    <name type="common">Dalmatian daisy</name>
    <name type="synonym">Chrysanthemum cinerariifolium</name>
    <dbReference type="NCBI Taxonomy" id="118510"/>
    <lineage>
        <taxon>Eukaryota</taxon>
        <taxon>Viridiplantae</taxon>
        <taxon>Streptophyta</taxon>
        <taxon>Embryophyta</taxon>
        <taxon>Tracheophyta</taxon>
        <taxon>Spermatophyta</taxon>
        <taxon>Magnoliopsida</taxon>
        <taxon>eudicotyledons</taxon>
        <taxon>Gunneridae</taxon>
        <taxon>Pentapetalae</taxon>
        <taxon>asterids</taxon>
        <taxon>campanulids</taxon>
        <taxon>Asterales</taxon>
        <taxon>Asteraceae</taxon>
        <taxon>Asteroideae</taxon>
        <taxon>Anthemideae</taxon>
        <taxon>Anthemidinae</taxon>
        <taxon>Tanacetum</taxon>
    </lineage>
</organism>
<proteinExistence type="predicted"/>